<evidence type="ECO:0000313" key="1">
    <source>
        <dbReference type="EMBL" id="ADB16396.1"/>
    </source>
</evidence>
<evidence type="ECO:0000313" key="2">
    <source>
        <dbReference type="Proteomes" id="UP000001887"/>
    </source>
</evidence>
<dbReference type="AlphaFoldDB" id="D2QYU1"/>
<dbReference type="Proteomes" id="UP000001887">
    <property type="component" value="Chromosome"/>
</dbReference>
<protein>
    <submittedName>
        <fullName evidence="1">Uncharacterized protein</fullName>
    </submittedName>
</protein>
<name>D2QYU1_PIRSD</name>
<organism evidence="1 2">
    <name type="scientific">Pirellula staleyi (strain ATCC 27377 / DSM 6068 / ICPB 4128)</name>
    <name type="common">Pirella staleyi</name>
    <dbReference type="NCBI Taxonomy" id="530564"/>
    <lineage>
        <taxon>Bacteria</taxon>
        <taxon>Pseudomonadati</taxon>
        <taxon>Planctomycetota</taxon>
        <taxon>Planctomycetia</taxon>
        <taxon>Pirellulales</taxon>
        <taxon>Pirellulaceae</taxon>
        <taxon>Pirellula</taxon>
    </lineage>
</organism>
<dbReference type="STRING" id="530564.Psta_1721"/>
<reference evidence="1 2" key="1">
    <citation type="journal article" date="2009" name="Stand. Genomic Sci.">
        <title>Complete genome sequence of Pirellula staleyi type strain (ATCC 27377).</title>
        <authorList>
            <person name="Clum A."/>
            <person name="Tindall B.J."/>
            <person name="Sikorski J."/>
            <person name="Ivanova N."/>
            <person name="Mavrommatis K."/>
            <person name="Lucas S."/>
            <person name="Glavina del Rio T."/>
            <person name="Nolan M."/>
            <person name="Chen F."/>
            <person name="Tice H."/>
            <person name="Pitluck S."/>
            <person name="Cheng J.F."/>
            <person name="Chertkov O."/>
            <person name="Brettin T."/>
            <person name="Han C."/>
            <person name="Detter J.C."/>
            <person name="Kuske C."/>
            <person name="Bruce D."/>
            <person name="Goodwin L."/>
            <person name="Ovchinikova G."/>
            <person name="Pati A."/>
            <person name="Mikhailova N."/>
            <person name="Chen A."/>
            <person name="Palaniappan K."/>
            <person name="Land M."/>
            <person name="Hauser L."/>
            <person name="Chang Y.J."/>
            <person name="Jeffries C.D."/>
            <person name="Chain P."/>
            <person name="Rohde M."/>
            <person name="Goker M."/>
            <person name="Bristow J."/>
            <person name="Eisen J.A."/>
            <person name="Markowitz V."/>
            <person name="Hugenholtz P."/>
            <person name="Kyrpides N.C."/>
            <person name="Klenk H.P."/>
            <person name="Lapidus A."/>
        </authorList>
    </citation>
    <scope>NUCLEOTIDE SEQUENCE [LARGE SCALE GENOMIC DNA]</scope>
    <source>
        <strain evidence="2">ATCC 27377 / DSM 6068 / ICPB 4128</strain>
    </source>
</reference>
<keyword evidence="2" id="KW-1185">Reference proteome</keyword>
<accession>D2QYU1</accession>
<dbReference type="KEGG" id="psl:Psta_1721"/>
<dbReference type="EMBL" id="CP001848">
    <property type="protein sequence ID" value="ADB16396.1"/>
    <property type="molecule type" value="Genomic_DNA"/>
</dbReference>
<sequence length="42" mass="4698">MISPSPSDCNLFSGKSLSNIASVEKLLHEPAFRDTKNQCEFR</sequence>
<dbReference type="HOGENOM" id="CLU_3255561_0_0_0"/>
<proteinExistence type="predicted"/>
<gene>
    <name evidence="1" type="ordered locus">Psta_1721</name>
</gene>